<dbReference type="InterPro" id="IPR050367">
    <property type="entry name" value="APC_superfamily"/>
</dbReference>
<feature type="transmembrane region" description="Helical" evidence="6">
    <location>
        <begin position="356"/>
        <end position="377"/>
    </location>
</feature>
<dbReference type="InterPro" id="IPR002293">
    <property type="entry name" value="AA/rel_permease1"/>
</dbReference>
<evidence type="ECO:0000256" key="2">
    <source>
        <dbReference type="ARBA" id="ARBA00022475"/>
    </source>
</evidence>
<gene>
    <name evidence="7" type="ORF">AR543_01745</name>
</gene>
<dbReference type="OrthoDB" id="9762947at2"/>
<dbReference type="AlphaFoldDB" id="A0A172ZB80"/>
<feature type="transmembrane region" description="Helical" evidence="6">
    <location>
        <begin position="260"/>
        <end position="281"/>
    </location>
</feature>
<feature type="transmembrane region" description="Helical" evidence="6">
    <location>
        <begin position="423"/>
        <end position="441"/>
    </location>
</feature>
<feature type="transmembrane region" description="Helical" evidence="6">
    <location>
        <begin position="178"/>
        <end position="199"/>
    </location>
</feature>
<evidence type="ECO:0000313" key="8">
    <source>
        <dbReference type="Proteomes" id="UP000078148"/>
    </source>
</evidence>
<dbReference type="GO" id="GO:0005886">
    <property type="term" value="C:plasma membrane"/>
    <property type="evidence" value="ECO:0007669"/>
    <property type="project" value="UniProtKB-SubCell"/>
</dbReference>
<protein>
    <submittedName>
        <fullName evidence="7">Arginine:ornithine antiporter</fullName>
    </submittedName>
</protein>
<evidence type="ECO:0000256" key="5">
    <source>
        <dbReference type="ARBA" id="ARBA00023136"/>
    </source>
</evidence>
<keyword evidence="8" id="KW-1185">Reference proteome</keyword>
<keyword evidence="4 6" id="KW-1133">Transmembrane helix</keyword>
<dbReference type="KEGG" id="pbv:AR543_01745"/>
<dbReference type="Pfam" id="PF13520">
    <property type="entry name" value="AA_permease_2"/>
    <property type="match status" value="1"/>
</dbReference>
<organism evidence="7 8">
    <name type="scientific">Paenibacillus bovis</name>
    <dbReference type="NCBI Taxonomy" id="1616788"/>
    <lineage>
        <taxon>Bacteria</taxon>
        <taxon>Bacillati</taxon>
        <taxon>Bacillota</taxon>
        <taxon>Bacilli</taxon>
        <taxon>Bacillales</taxon>
        <taxon>Paenibacillaceae</taxon>
        <taxon>Paenibacillus</taxon>
    </lineage>
</organism>
<accession>A0A172ZB80</accession>
<comment type="subcellular location">
    <subcellularLocation>
        <location evidence="1">Cell membrane</location>
        <topology evidence="1">Multi-pass membrane protein</topology>
    </subcellularLocation>
</comment>
<dbReference type="PANTHER" id="PTHR42770">
    <property type="entry name" value="AMINO ACID TRANSPORTER-RELATED"/>
    <property type="match status" value="1"/>
</dbReference>
<evidence type="ECO:0000256" key="1">
    <source>
        <dbReference type="ARBA" id="ARBA00004651"/>
    </source>
</evidence>
<dbReference type="Proteomes" id="UP000078148">
    <property type="component" value="Chromosome"/>
</dbReference>
<name>A0A172ZB80_9BACL</name>
<feature type="transmembrane region" description="Helical" evidence="6">
    <location>
        <begin position="48"/>
        <end position="69"/>
    </location>
</feature>
<keyword evidence="3 6" id="KW-0812">Transmembrane</keyword>
<sequence length="472" mass="50629">MEGVFNVSNNKVGFWILTALVVGNMVGSGIFMLPRSLAEVSSPAGSVLAWAITGFGVLMLALVFGNLALRKPELNGGPQIYAKELFPNSPVLSVLSGFMSSWGYWVGNVAGFVAVITTFSSYLSTFIPAMKSSAVWFSIGTLDIKTGNALNFIVCSLLLWATHALALRGIEGAGKMNLIATATKVIGFMLFIIIALFTFQEANIGPFAAPHVNEDGQTVGLLSQVNSAAVVTLWAFIGVESAMVFAARARRKQDVKRATIVGLLMALVLYVGISILTMGLLPGEQLIHSQNPLVDAMTAVLGPIGGYLLAALGLVSLIGSTIGWVLLSAEVPYEAAKQGVFLRPFRSVNSKGMPKLSLWISNALGQLLIFSTISGSISQAFDFIIAIATLAYLVPYLISALYQLRLVITGDGYRPGERRHWDGLIAVLATIYSAWVIYAGTADWKTFWFGVLMIASGIIFYPLLLRQLRSKA</sequence>
<dbReference type="PIRSF" id="PIRSF006060">
    <property type="entry name" value="AA_transporter"/>
    <property type="match status" value="1"/>
</dbReference>
<dbReference type="STRING" id="1616788.AR543_01745"/>
<feature type="transmembrane region" description="Helical" evidence="6">
    <location>
        <begin position="149"/>
        <end position="166"/>
    </location>
</feature>
<dbReference type="Gene3D" id="1.20.1740.10">
    <property type="entry name" value="Amino acid/polyamine transporter I"/>
    <property type="match status" value="1"/>
</dbReference>
<feature type="transmembrane region" description="Helical" evidence="6">
    <location>
        <begin position="102"/>
        <end position="129"/>
    </location>
</feature>
<dbReference type="GO" id="GO:0022857">
    <property type="term" value="F:transmembrane transporter activity"/>
    <property type="evidence" value="ECO:0007669"/>
    <property type="project" value="InterPro"/>
</dbReference>
<feature type="transmembrane region" description="Helical" evidence="6">
    <location>
        <begin position="219"/>
        <end position="239"/>
    </location>
</feature>
<evidence type="ECO:0000256" key="6">
    <source>
        <dbReference type="SAM" id="Phobius"/>
    </source>
</evidence>
<feature type="transmembrane region" description="Helical" evidence="6">
    <location>
        <begin position="301"/>
        <end position="327"/>
    </location>
</feature>
<reference evidence="7 8" key="2">
    <citation type="journal article" date="2016" name="Int. J. Syst. Evol. Microbiol.">
        <title>Paenibacillus bovis sp. nov., isolated from raw yak (Bos grunniens) milk.</title>
        <authorList>
            <person name="Gao C."/>
            <person name="Han J."/>
            <person name="Liu Z."/>
            <person name="Xu X."/>
            <person name="Hang F."/>
            <person name="Wu Z."/>
        </authorList>
    </citation>
    <scope>NUCLEOTIDE SEQUENCE [LARGE SCALE GENOMIC DNA]</scope>
    <source>
        <strain evidence="7 8">BD3526</strain>
    </source>
</reference>
<feature type="transmembrane region" description="Helical" evidence="6">
    <location>
        <begin position="383"/>
        <end position="402"/>
    </location>
</feature>
<feature type="transmembrane region" description="Helical" evidence="6">
    <location>
        <begin position="12"/>
        <end position="33"/>
    </location>
</feature>
<feature type="transmembrane region" description="Helical" evidence="6">
    <location>
        <begin position="447"/>
        <end position="465"/>
    </location>
</feature>
<evidence type="ECO:0000313" key="7">
    <source>
        <dbReference type="EMBL" id="ANF94878.1"/>
    </source>
</evidence>
<keyword evidence="5 6" id="KW-0472">Membrane</keyword>
<evidence type="ECO:0000256" key="4">
    <source>
        <dbReference type="ARBA" id="ARBA00022989"/>
    </source>
</evidence>
<dbReference type="PANTHER" id="PTHR42770:SF14">
    <property type="entry name" value="ARGININE_ORNITHINE ANTIPORTER-RELATED"/>
    <property type="match status" value="1"/>
</dbReference>
<keyword evidence="2" id="KW-1003">Cell membrane</keyword>
<proteinExistence type="predicted"/>
<reference evidence="8" key="1">
    <citation type="submission" date="2015-10" db="EMBL/GenBank/DDBJ databases">
        <title>Genome of Paenibacillus bovis sp. nov.</title>
        <authorList>
            <person name="Wu Z."/>
            <person name="Gao C."/>
            <person name="Liu Z."/>
            <person name="Zheng H."/>
        </authorList>
    </citation>
    <scope>NUCLEOTIDE SEQUENCE [LARGE SCALE GENOMIC DNA]</scope>
    <source>
        <strain evidence="8">BD3526</strain>
    </source>
</reference>
<evidence type="ECO:0000256" key="3">
    <source>
        <dbReference type="ARBA" id="ARBA00022692"/>
    </source>
</evidence>
<dbReference type="EMBL" id="CP013023">
    <property type="protein sequence ID" value="ANF94878.1"/>
    <property type="molecule type" value="Genomic_DNA"/>
</dbReference>